<evidence type="ECO:0000256" key="2">
    <source>
        <dbReference type="ARBA" id="ARBA00023125"/>
    </source>
</evidence>
<keyword evidence="6" id="KW-1185">Reference proteome</keyword>
<dbReference type="InterPro" id="IPR019885">
    <property type="entry name" value="Tscrpt_reg_HTH_AsnC-type_CS"/>
</dbReference>
<dbReference type="SMART" id="SM00344">
    <property type="entry name" value="HTH_ASNC"/>
    <property type="match status" value="1"/>
</dbReference>
<dbReference type="PANTHER" id="PTHR30154">
    <property type="entry name" value="LEUCINE-RESPONSIVE REGULATORY PROTEIN"/>
    <property type="match status" value="1"/>
</dbReference>
<dbReference type="GO" id="GO:0005829">
    <property type="term" value="C:cytosol"/>
    <property type="evidence" value="ECO:0007669"/>
    <property type="project" value="TreeGrafter"/>
</dbReference>
<dbReference type="InterPro" id="IPR019888">
    <property type="entry name" value="Tscrpt_reg_AsnC-like"/>
</dbReference>
<dbReference type="PANTHER" id="PTHR30154:SF51">
    <property type="entry name" value="ASNC-FAMILY TRANSCRIPTIONAL REGULATORY PROTEIN"/>
    <property type="match status" value="1"/>
</dbReference>
<reference evidence="5 6" key="1">
    <citation type="submission" date="2015-03" db="EMBL/GenBank/DDBJ databases">
        <title>Draft genome sequence of Elstera litoralis.</title>
        <authorList>
            <person name="Rahalkar M.C."/>
            <person name="Dhakephalkar P.K."/>
            <person name="Pore S.D."/>
            <person name="Arora P."/>
            <person name="Kapse N.G."/>
            <person name="Pandit P.S."/>
        </authorList>
    </citation>
    <scope>NUCLEOTIDE SEQUENCE [LARGE SCALE GENOMIC DNA]</scope>
    <source>
        <strain evidence="5 6">Dia-1</strain>
    </source>
</reference>
<dbReference type="InterPro" id="IPR011991">
    <property type="entry name" value="ArsR-like_HTH"/>
</dbReference>
<dbReference type="SUPFAM" id="SSF46785">
    <property type="entry name" value="Winged helix' DNA-binding domain"/>
    <property type="match status" value="1"/>
</dbReference>
<keyword evidence="1" id="KW-0805">Transcription regulation</keyword>
<dbReference type="Gene3D" id="3.30.70.920">
    <property type="match status" value="1"/>
</dbReference>
<evidence type="ECO:0000256" key="1">
    <source>
        <dbReference type="ARBA" id="ARBA00023015"/>
    </source>
</evidence>
<evidence type="ECO:0000256" key="3">
    <source>
        <dbReference type="ARBA" id="ARBA00023163"/>
    </source>
</evidence>
<dbReference type="SUPFAM" id="SSF54909">
    <property type="entry name" value="Dimeric alpha+beta barrel"/>
    <property type="match status" value="1"/>
</dbReference>
<dbReference type="EMBL" id="LAJY01000009">
    <property type="protein sequence ID" value="KJV11101.1"/>
    <property type="molecule type" value="Genomic_DNA"/>
</dbReference>
<dbReference type="PROSITE" id="PS50956">
    <property type="entry name" value="HTH_ASNC_2"/>
    <property type="match status" value="1"/>
</dbReference>
<dbReference type="RefSeq" id="WP_045774165.1">
    <property type="nucleotide sequence ID" value="NZ_LAJY01000009.1"/>
</dbReference>
<dbReference type="InterPro" id="IPR011008">
    <property type="entry name" value="Dimeric_a/b-barrel"/>
</dbReference>
<dbReference type="InterPro" id="IPR019887">
    <property type="entry name" value="Tscrpt_reg_AsnC/Lrp_C"/>
</dbReference>
<evidence type="ECO:0000313" key="6">
    <source>
        <dbReference type="Proteomes" id="UP000033774"/>
    </source>
</evidence>
<protein>
    <submittedName>
        <fullName evidence="5">AsnC family transcriptional regulator</fullName>
    </submittedName>
</protein>
<dbReference type="Pfam" id="PF13404">
    <property type="entry name" value="HTH_AsnC-type"/>
    <property type="match status" value="1"/>
</dbReference>
<dbReference type="PATRIC" id="fig|552518.3.peg.4709"/>
<dbReference type="CDD" id="cd00090">
    <property type="entry name" value="HTH_ARSR"/>
    <property type="match status" value="1"/>
</dbReference>
<dbReference type="OrthoDB" id="9809462at2"/>
<dbReference type="InterPro" id="IPR036388">
    <property type="entry name" value="WH-like_DNA-bd_sf"/>
</dbReference>
<keyword evidence="3" id="KW-0804">Transcription</keyword>
<dbReference type="InterPro" id="IPR000485">
    <property type="entry name" value="AsnC-type_HTH_dom"/>
</dbReference>
<dbReference type="PROSITE" id="PS00519">
    <property type="entry name" value="HTH_ASNC_1"/>
    <property type="match status" value="1"/>
</dbReference>
<proteinExistence type="predicted"/>
<keyword evidence="2" id="KW-0238">DNA-binding</keyword>
<dbReference type="PRINTS" id="PR00033">
    <property type="entry name" value="HTHASNC"/>
</dbReference>
<sequence length="155" mass="17002">MMKLPSPLSSALDAVDTALIRALAENARQPVSALAQSVGLSAPSVSERLRRLESSGLLRGYTVDLDLKALGYRLQAIVRVKPLPGQLHWVQRLLEDEPAVIECDKVTGDDCFIVRIVLRDIEDLDHILESFSERAETNSAIIKASPVPRRLPPLG</sequence>
<dbReference type="GO" id="GO:0043565">
    <property type="term" value="F:sequence-specific DNA binding"/>
    <property type="evidence" value="ECO:0007669"/>
    <property type="project" value="InterPro"/>
</dbReference>
<dbReference type="Gene3D" id="1.10.10.10">
    <property type="entry name" value="Winged helix-like DNA-binding domain superfamily/Winged helix DNA-binding domain"/>
    <property type="match status" value="1"/>
</dbReference>
<accession>A0A0F3IWQ2</accession>
<gene>
    <name evidence="5" type="ORF">VZ95_00580</name>
</gene>
<comment type="caution">
    <text evidence="5">The sequence shown here is derived from an EMBL/GenBank/DDBJ whole genome shotgun (WGS) entry which is preliminary data.</text>
</comment>
<dbReference type="Proteomes" id="UP000033774">
    <property type="component" value="Unassembled WGS sequence"/>
</dbReference>
<organism evidence="5 6">
    <name type="scientific">Elstera litoralis</name>
    <dbReference type="NCBI Taxonomy" id="552518"/>
    <lineage>
        <taxon>Bacteria</taxon>
        <taxon>Pseudomonadati</taxon>
        <taxon>Pseudomonadota</taxon>
        <taxon>Alphaproteobacteria</taxon>
        <taxon>Rhodospirillales</taxon>
        <taxon>Rhodospirillaceae</taxon>
        <taxon>Elstera</taxon>
    </lineage>
</organism>
<evidence type="ECO:0000259" key="4">
    <source>
        <dbReference type="PROSITE" id="PS50956"/>
    </source>
</evidence>
<dbReference type="GO" id="GO:0006355">
    <property type="term" value="P:regulation of DNA-templated transcription"/>
    <property type="evidence" value="ECO:0007669"/>
    <property type="project" value="UniProtKB-ARBA"/>
</dbReference>
<name>A0A0F3IWQ2_9PROT</name>
<feature type="domain" description="HTH asnC-type" evidence="4">
    <location>
        <begin position="12"/>
        <end position="73"/>
    </location>
</feature>
<dbReference type="AlphaFoldDB" id="A0A0F3IWQ2"/>
<dbReference type="InterPro" id="IPR036390">
    <property type="entry name" value="WH_DNA-bd_sf"/>
</dbReference>
<evidence type="ECO:0000313" key="5">
    <source>
        <dbReference type="EMBL" id="KJV11101.1"/>
    </source>
</evidence>
<dbReference type="GO" id="GO:0043200">
    <property type="term" value="P:response to amino acid"/>
    <property type="evidence" value="ECO:0007669"/>
    <property type="project" value="TreeGrafter"/>
</dbReference>
<dbReference type="Pfam" id="PF01037">
    <property type="entry name" value="AsnC_trans_reg"/>
    <property type="match status" value="1"/>
</dbReference>